<dbReference type="EMBL" id="JAUHHV010000012">
    <property type="protein sequence ID" value="KAK1406307.1"/>
    <property type="molecule type" value="Genomic_DNA"/>
</dbReference>
<reference evidence="1" key="1">
    <citation type="journal article" date="2023" name="bioRxiv">
        <title>Improved chromosome-level genome assembly for marigold (Tagetes erecta).</title>
        <authorList>
            <person name="Jiang F."/>
            <person name="Yuan L."/>
            <person name="Wang S."/>
            <person name="Wang H."/>
            <person name="Xu D."/>
            <person name="Wang A."/>
            <person name="Fan W."/>
        </authorList>
    </citation>
    <scope>NUCLEOTIDE SEQUENCE</scope>
    <source>
        <strain evidence="1">WSJ</strain>
        <tissue evidence="1">Leaf</tissue>
    </source>
</reference>
<sequence>MWRLMRMREDPSVDIWISTLMGLISAMNPEEIPWGAAGADFMVEPTRVFTDKDCITPLAKVASLCLSEQAKLVHVFLGQARTVCTVKYISMSINALILVVIFDSFCMIEDEDICRNGVLSNCLESG</sequence>
<keyword evidence="2" id="KW-1185">Reference proteome</keyword>
<dbReference type="Gene3D" id="3.40.50.720">
    <property type="entry name" value="NAD(P)-binding Rossmann-like Domain"/>
    <property type="match status" value="1"/>
</dbReference>
<comment type="caution">
    <text evidence="1">The sequence shown here is derived from an EMBL/GenBank/DDBJ whole genome shotgun (WGS) entry which is preliminary data.</text>
</comment>
<evidence type="ECO:0000313" key="2">
    <source>
        <dbReference type="Proteomes" id="UP001229421"/>
    </source>
</evidence>
<proteinExistence type="predicted"/>
<name>A0AAD8NEY0_TARER</name>
<accession>A0AAD8NEY0</accession>
<protein>
    <submittedName>
        <fullName evidence="1">Uncharacterized protein</fullName>
    </submittedName>
</protein>
<dbReference type="AlphaFoldDB" id="A0AAD8NEY0"/>
<dbReference type="Proteomes" id="UP001229421">
    <property type="component" value="Unassembled WGS sequence"/>
</dbReference>
<organism evidence="1 2">
    <name type="scientific">Tagetes erecta</name>
    <name type="common">African marigold</name>
    <dbReference type="NCBI Taxonomy" id="13708"/>
    <lineage>
        <taxon>Eukaryota</taxon>
        <taxon>Viridiplantae</taxon>
        <taxon>Streptophyta</taxon>
        <taxon>Embryophyta</taxon>
        <taxon>Tracheophyta</taxon>
        <taxon>Spermatophyta</taxon>
        <taxon>Magnoliopsida</taxon>
        <taxon>eudicotyledons</taxon>
        <taxon>Gunneridae</taxon>
        <taxon>Pentapetalae</taxon>
        <taxon>asterids</taxon>
        <taxon>campanulids</taxon>
        <taxon>Asterales</taxon>
        <taxon>Asteraceae</taxon>
        <taxon>Asteroideae</taxon>
        <taxon>Heliantheae alliance</taxon>
        <taxon>Tageteae</taxon>
        <taxon>Tagetes</taxon>
    </lineage>
</organism>
<gene>
    <name evidence="1" type="ORF">QVD17_41600</name>
</gene>
<evidence type="ECO:0000313" key="1">
    <source>
        <dbReference type="EMBL" id="KAK1406307.1"/>
    </source>
</evidence>